<protein>
    <submittedName>
        <fullName evidence="5">AraC-type DNA-binding protein</fullName>
    </submittedName>
</protein>
<dbReference type="GO" id="GO:0005829">
    <property type="term" value="C:cytosol"/>
    <property type="evidence" value="ECO:0007669"/>
    <property type="project" value="TreeGrafter"/>
</dbReference>
<dbReference type="Pfam" id="PF12625">
    <property type="entry name" value="Arabinose_bd"/>
    <property type="match status" value="1"/>
</dbReference>
<dbReference type="Pfam" id="PF12833">
    <property type="entry name" value="HTH_18"/>
    <property type="match status" value="1"/>
</dbReference>
<evidence type="ECO:0000259" key="4">
    <source>
        <dbReference type="PROSITE" id="PS01124"/>
    </source>
</evidence>
<dbReference type="RefSeq" id="WP_093325500.1">
    <property type="nucleotide sequence ID" value="NZ_FOSZ01000009.1"/>
</dbReference>
<keyword evidence="2 5" id="KW-0238">DNA-binding</keyword>
<name>A0A1I4GMW4_9RHOB</name>
<dbReference type="EMBL" id="FOSZ01000009">
    <property type="protein sequence ID" value="SFL30727.1"/>
    <property type="molecule type" value="Genomic_DNA"/>
</dbReference>
<keyword evidence="1" id="KW-0805">Transcription regulation</keyword>
<evidence type="ECO:0000256" key="1">
    <source>
        <dbReference type="ARBA" id="ARBA00023015"/>
    </source>
</evidence>
<dbReference type="GO" id="GO:0003700">
    <property type="term" value="F:DNA-binding transcription factor activity"/>
    <property type="evidence" value="ECO:0007669"/>
    <property type="project" value="InterPro"/>
</dbReference>
<dbReference type="InterPro" id="IPR018060">
    <property type="entry name" value="HTH_AraC"/>
</dbReference>
<dbReference type="AlphaFoldDB" id="A0A1I4GMW4"/>
<dbReference type="InterPro" id="IPR009057">
    <property type="entry name" value="Homeodomain-like_sf"/>
</dbReference>
<proteinExistence type="predicted"/>
<dbReference type="GO" id="GO:0000976">
    <property type="term" value="F:transcription cis-regulatory region binding"/>
    <property type="evidence" value="ECO:0007669"/>
    <property type="project" value="TreeGrafter"/>
</dbReference>
<evidence type="ECO:0000313" key="5">
    <source>
        <dbReference type="EMBL" id="SFL30727.1"/>
    </source>
</evidence>
<dbReference type="OrthoDB" id="9805730at2"/>
<dbReference type="Gene3D" id="1.10.10.60">
    <property type="entry name" value="Homeodomain-like"/>
    <property type="match status" value="1"/>
</dbReference>
<feature type="domain" description="HTH araC/xylS-type" evidence="4">
    <location>
        <begin position="231"/>
        <end position="329"/>
    </location>
</feature>
<dbReference type="PANTHER" id="PTHR47894:SF1">
    <property type="entry name" value="HTH-TYPE TRANSCRIPTIONAL REGULATOR VQSM"/>
    <property type="match status" value="1"/>
</dbReference>
<dbReference type="PANTHER" id="PTHR47894">
    <property type="entry name" value="HTH-TYPE TRANSCRIPTIONAL REGULATOR GADX"/>
    <property type="match status" value="1"/>
</dbReference>
<accession>A0A1I4GMW4</accession>
<dbReference type="PROSITE" id="PS01124">
    <property type="entry name" value="HTH_ARAC_FAMILY_2"/>
    <property type="match status" value="1"/>
</dbReference>
<dbReference type="SUPFAM" id="SSF46689">
    <property type="entry name" value="Homeodomain-like"/>
    <property type="match status" value="1"/>
</dbReference>
<dbReference type="STRING" id="1280847.SAMN04488036_10945"/>
<reference evidence="6" key="1">
    <citation type="submission" date="2016-10" db="EMBL/GenBank/DDBJ databases">
        <authorList>
            <person name="Varghese N."/>
            <person name="Submissions S."/>
        </authorList>
    </citation>
    <scope>NUCLEOTIDE SEQUENCE [LARGE SCALE GENOMIC DNA]</scope>
    <source>
        <strain evidence="6">DSM 28453</strain>
    </source>
</reference>
<sequence>MQKQPRYPIQKMARQVFELLGLDVERIMRRSGLPSDLVDHDPRGITAAQFYAVWDAIDEEAQGRNIPFQMGRALAKGPFAPALFAFSCSPNIAVGLERLAVFKPLVAPIRLIITSGEDEVVLGFDTSDPTFAMPESMIAFELVYFLEICRNFTGVDIVPQRIEMPRLRDDQAEYDRFFGRRAVLGKGPRLTLRREDAYRPLISENAQLWAGFERELTKQLAEQRRNTTMTLRVRNALLELLPAGQASVDAVCARLLTSRRSLQRHLSAEGETFQRVLDDTRSDLSMHYLKRGDMSVEEISYLLAYRDPNSFYRAFHSWTGMTPSQARLIGA</sequence>
<keyword evidence="6" id="KW-1185">Reference proteome</keyword>
<evidence type="ECO:0000256" key="2">
    <source>
        <dbReference type="ARBA" id="ARBA00023125"/>
    </source>
</evidence>
<evidence type="ECO:0000256" key="3">
    <source>
        <dbReference type="ARBA" id="ARBA00023163"/>
    </source>
</evidence>
<dbReference type="Proteomes" id="UP000198851">
    <property type="component" value="Unassembled WGS sequence"/>
</dbReference>
<keyword evidence="3" id="KW-0804">Transcription</keyword>
<evidence type="ECO:0000313" key="6">
    <source>
        <dbReference type="Proteomes" id="UP000198851"/>
    </source>
</evidence>
<dbReference type="InterPro" id="IPR032687">
    <property type="entry name" value="AraC-type_N"/>
</dbReference>
<dbReference type="SMART" id="SM00342">
    <property type="entry name" value="HTH_ARAC"/>
    <property type="match status" value="1"/>
</dbReference>
<gene>
    <name evidence="5" type="ORF">SAMN04488036_10945</name>
</gene>
<organism evidence="5 6">
    <name type="scientific">Shimia haliotis</name>
    <dbReference type="NCBI Taxonomy" id="1280847"/>
    <lineage>
        <taxon>Bacteria</taxon>
        <taxon>Pseudomonadati</taxon>
        <taxon>Pseudomonadota</taxon>
        <taxon>Alphaproteobacteria</taxon>
        <taxon>Rhodobacterales</taxon>
        <taxon>Roseobacteraceae</taxon>
    </lineage>
</organism>